<comment type="caution">
    <text evidence="3">The sequence shown here is derived from an EMBL/GenBank/DDBJ whole genome shotgun (WGS) entry which is preliminary data.</text>
</comment>
<dbReference type="Pfam" id="PF08239">
    <property type="entry name" value="SH3_3"/>
    <property type="match status" value="1"/>
</dbReference>
<sequence length="250" mass="28329">MASARPRLFLIYLLPLWLLSSLAAAEEHYRKVEISAPYIELQTGPGRAFPAIHAVGRGERVEILKRRTDWFKLRTHKGVEGWVHLDQLSGNLDQQGEPLRLDAPRLDDFSRRRWEAGLLGGYFEGAALLSAYGGFALSQNLSAELAFSHALGDVSSQLMADINLVAQPFPEWRISPFFTIGTGLIHTRPRSTLVQSEDRTDQTANVGLGARLYLGRRFMLRGEYKNRLVFTSRDDNEEYSEWKLGIAFFF</sequence>
<dbReference type="Gene3D" id="2.40.160.20">
    <property type="match status" value="1"/>
</dbReference>
<proteinExistence type="predicted"/>
<feature type="domain" description="SH3b" evidence="2">
    <location>
        <begin position="43"/>
        <end position="84"/>
    </location>
</feature>
<keyword evidence="1" id="KW-0732">Signal</keyword>
<dbReference type="SUPFAM" id="SSF56925">
    <property type="entry name" value="OMPA-like"/>
    <property type="match status" value="1"/>
</dbReference>
<reference evidence="3 4" key="1">
    <citation type="journal article" date="2018" name="ISME J.">
        <title>Endosymbiont genomes yield clues of tubeworm success.</title>
        <authorList>
            <person name="Li Y."/>
            <person name="Liles M.R."/>
            <person name="Halanych K.M."/>
        </authorList>
    </citation>
    <scope>NUCLEOTIDE SEQUENCE [LARGE SCALE GENOMIC DNA]</scope>
    <source>
        <strain evidence="3">A1422</strain>
    </source>
</reference>
<name>A0A370DM17_9GAMM</name>
<accession>A0A370DM17</accession>
<dbReference type="EMBL" id="QFXD01000299">
    <property type="protein sequence ID" value="RDH85610.1"/>
    <property type="molecule type" value="Genomic_DNA"/>
</dbReference>
<dbReference type="Proteomes" id="UP000255508">
    <property type="component" value="Unassembled WGS sequence"/>
</dbReference>
<evidence type="ECO:0000313" key="3">
    <source>
        <dbReference type="EMBL" id="RDH85610.1"/>
    </source>
</evidence>
<dbReference type="InterPro" id="IPR003646">
    <property type="entry name" value="SH3-like_bac-type"/>
</dbReference>
<protein>
    <recommendedName>
        <fullName evidence="2">SH3b domain-containing protein</fullName>
    </recommendedName>
</protein>
<dbReference type="AlphaFoldDB" id="A0A370DM17"/>
<dbReference type="InterPro" id="IPR011250">
    <property type="entry name" value="OMP/PagP_B-barrel"/>
</dbReference>
<dbReference type="Gene3D" id="2.30.30.40">
    <property type="entry name" value="SH3 Domains"/>
    <property type="match status" value="1"/>
</dbReference>
<evidence type="ECO:0000313" key="4">
    <source>
        <dbReference type="Proteomes" id="UP000255508"/>
    </source>
</evidence>
<feature type="signal peptide" evidence="1">
    <location>
        <begin position="1"/>
        <end position="25"/>
    </location>
</feature>
<evidence type="ECO:0000259" key="2">
    <source>
        <dbReference type="Pfam" id="PF08239"/>
    </source>
</evidence>
<evidence type="ECO:0000256" key="1">
    <source>
        <dbReference type="SAM" id="SignalP"/>
    </source>
</evidence>
<gene>
    <name evidence="3" type="ORF">DIZ79_16715</name>
</gene>
<feature type="chain" id="PRO_5017059510" description="SH3b domain-containing protein" evidence="1">
    <location>
        <begin position="26"/>
        <end position="250"/>
    </location>
</feature>
<organism evidence="3 4">
    <name type="scientific">endosymbiont of Lamellibrachia luymesi</name>
    <dbReference type="NCBI Taxonomy" id="2200907"/>
    <lineage>
        <taxon>Bacteria</taxon>
        <taxon>Pseudomonadati</taxon>
        <taxon>Pseudomonadota</taxon>
        <taxon>Gammaproteobacteria</taxon>
        <taxon>sulfur-oxidizing symbionts</taxon>
    </lineage>
</organism>